<dbReference type="Pfam" id="PF00196">
    <property type="entry name" value="GerE"/>
    <property type="match status" value="1"/>
</dbReference>
<organism evidence="4 5">
    <name type="scientific">Nonomuraea spiralis</name>
    <dbReference type="NCBI Taxonomy" id="46182"/>
    <lineage>
        <taxon>Bacteria</taxon>
        <taxon>Bacillati</taxon>
        <taxon>Actinomycetota</taxon>
        <taxon>Actinomycetes</taxon>
        <taxon>Streptosporangiales</taxon>
        <taxon>Streptosporangiaceae</taxon>
        <taxon>Nonomuraea</taxon>
    </lineage>
</organism>
<dbReference type="PRINTS" id="PR00038">
    <property type="entry name" value="HTHLUXR"/>
</dbReference>
<keyword evidence="1" id="KW-0547">Nucleotide-binding</keyword>
<dbReference type="CDD" id="cd06170">
    <property type="entry name" value="LuxR_C_like"/>
    <property type="match status" value="1"/>
</dbReference>
<dbReference type="Gene3D" id="1.10.10.10">
    <property type="entry name" value="Winged helix-like DNA-binding domain superfamily/Winged helix DNA-binding domain"/>
    <property type="match status" value="1"/>
</dbReference>
<dbReference type="InterPro" id="IPR041664">
    <property type="entry name" value="AAA_16"/>
</dbReference>
<evidence type="ECO:0000313" key="4">
    <source>
        <dbReference type="EMBL" id="MFB9201967.1"/>
    </source>
</evidence>
<dbReference type="Pfam" id="PF13191">
    <property type="entry name" value="AAA_16"/>
    <property type="match status" value="1"/>
</dbReference>
<reference evidence="4 5" key="1">
    <citation type="submission" date="2024-09" db="EMBL/GenBank/DDBJ databases">
        <authorList>
            <person name="Sun Q."/>
            <person name="Mori K."/>
        </authorList>
    </citation>
    <scope>NUCLEOTIDE SEQUENCE [LARGE SCALE GENOMIC DNA]</scope>
    <source>
        <strain evidence="4 5">CCM 3426</strain>
    </source>
</reference>
<dbReference type="PROSITE" id="PS50043">
    <property type="entry name" value="HTH_LUXR_2"/>
    <property type="match status" value="1"/>
</dbReference>
<dbReference type="PANTHER" id="PTHR16305:SF35">
    <property type="entry name" value="TRANSCRIPTIONAL ACTIVATOR DOMAIN"/>
    <property type="match status" value="1"/>
</dbReference>
<gene>
    <name evidence="4" type="ORF">ACFFV7_12265</name>
</gene>
<dbReference type="InterPro" id="IPR000792">
    <property type="entry name" value="Tscrpt_reg_LuxR_C"/>
</dbReference>
<dbReference type="SMART" id="SM00421">
    <property type="entry name" value="HTH_LUXR"/>
    <property type="match status" value="1"/>
</dbReference>
<evidence type="ECO:0000256" key="1">
    <source>
        <dbReference type="ARBA" id="ARBA00022741"/>
    </source>
</evidence>
<dbReference type="SUPFAM" id="SSF46894">
    <property type="entry name" value="C-terminal effector domain of the bipartite response regulators"/>
    <property type="match status" value="1"/>
</dbReference>
<feature type="domain" description="HTH luxR-type" evidence="3">
    <location>
        <begin position="808"/>
        <end position="872"/>
    </location>
</feature>
<keyword evidence="2" id="KW-0067">ATP-binding</keyword>
<sequence length="872" mass="92595">MLCGRVHESKMLDALLEGAREGVSGALVVRGEPGIGKTALLGHADGSGAHVLRTTGIEAEAELPFSALHMLLRSVLGSLERIPDRQAAALRGAFGLGESGTGDRFLIGLAVLSLLSELAENGPVVCLIDDAQWLDHASAEALLIAARRLGAEGVVMVFAARPGFEAKGLPVLELSGLDEAAAVELLDSAGRTLPAGFRQRILAEAAGNPLALIELPKSHGPADELSLTVRLEEAFAAQADGLPTSAQVMLQVAAADSTGEPGVVLAAAGGLGSTPEDLERVLAAGLVVLGEGKRLEFRHPLVRAAVRQRTPLARQLTVHHALSQALDRTADADRSAWHLAVATLAPDEQVAARLEAAAARAHSRSGYAAAAAAYERAAALSPEVADRARRLTLAAEATEFSGRFDRARDLAEGAGNPDTELTSRLIRVRACSDYGEGLLTGAHAMLSAGVDHLRAADPRSAAWLLLDAASMIWFDGDRDMAWRTAEQLDALQVPPGDEVVPVHRLSRWFIAMALGRPADGLPPLAEVVESARALAKADRRGLLLIGGLGLAEYDARTHMLASAATATIRAEGMVGLLPQALTFLSRVEYARGRHAEARGLASEAVAIADDTSQPAWARQAAGLLDQYAAVRGEALDPATAHPGALALLDLGQGRSEQALLSLESLVYGRSRNRIQAMHHVPDLVEAALRSGRIARAVEPFARLEAWAAMLDQRWADALVARCRALLDGSGDPGAHFRAALAAHERPFDRARTELLYGEWLRRARHTGEAQEQLRAALEVFERLGAEPWAERARTELGATGWSAPRRTGADRFVRLTPQERQIVQLAATGLSNRDIAAHLFLSPRTVGQHLYKAFPKLGVTARGQLADLTLDE</sequence>
<protein>
    <submittedName>
        <fullName evidence="4">AAA family ATPase</fullName>
    </submittedName>
</protein>
<evidence type="ECO:0000256" key="2">
    <source>
        <dbReference type="ARBA" id="ARBA00022840"/>
    </source>
</evidence>
<name>A0ABV5ICC4_9ACTN</name>
<evidence type="ECO:0000313" key="5">
    <source>
        <dbReference type="Proteomes" id="UP001589647"/>
    </source>
</evidence>
<comment type="caution">
    <text evidence="4">The sequence shown here is derived from an EMBL/GenBank/DDBJ whole genome shotgun (WGS) entry which is preliminary data.</text>
</comment>
<dbReference type="InterPro" id="IPR036388">
    <property type="entry name" value="WH-like_DNA-bd_sf"/>
</dbReference>
<dbReference type="InterPro" id="IPR027417">
    <property type="entry name" value="P-loop_NTPase"/>
</dbReference>
<proteinExistence type="predicted"/>
<dbReference type="Proteomes" id="UP001589647">
    <property type="component" value="Unassembled WGS sequence"/>
</dbReference>
<keyword evidence="5" id="KW-1185">Reference proteome</keyword>
<dbReference type="EMBL" id="JBHMEI010000006">
    <property type="protein sequence ID" value="MFB9201967.1"/>
    <property type="molecule type" value="Genomic_DNA"/>
</dbReference>
<evidence type="ECO:0000259" key="3">
    <source>
        <dbReference type="PROSITE" id="PS50043"/>
    </source>
</evidence>
<dbReference type="SUPFAM" id="SSF52540">
    <property type="entry name" value="P-loop containing nucleoside triphosphate hydrolases"/>
    <property type="match status" value="1"/>
</dbReference>
<dbReference type="InterPro" id="IPR016032">
    <property type="entry name" value="Sig_transdc_resp-reg_C-effctor"/>
</dbReference>
<dbReference type="RefSeq" id="WP_189647224.1">
    <property type="nucleotide sequence ID" value="NZ_BMRC01000004.1"/>
</dbReference>
<dbReference type="PANTHER" id="PTHR16305">
    <property type="entry name" value="TESTICULAR SOLUBLE ADENYLYL CYCLASE"/>
    <property type="match status" value="1"/>
</dbReference>
<accession>A0ABV5ICC4</accession>